<dbReference type="SMART" id="SM00506">
    <property type="entry name" value="A1pp"/>
    <property type="match status" value="1"/>
</dbReference>
<feature type="domain" description="Macro" evidence="1">
    <location>
        <begin position="1"/>
        <end position="277"/>
    </location>
</feature>
<reference evidence="3" key="1">
    <citation type="submission" date="2016-05" db="EMBL/GenBank/DDBJ databases">
        <title>Comparative genomics of biotechnologically important yeasts.</title>
        <authorList>
            <consortium name="DOE Joint Genome Institute"/>
            <person name="Riley R."/>
            <person name="Haridas S."/>
            <person name="Wolfe K.H."/>
            <person name="Lopes M.R."/>
            <person name="Hittinger C.T."/>
            <person name="Goker M."/>
            <person name="Salamov A."/>
            <person name="Wisecaver J."/>
            <person name="Long T.M."/>
            <person name="Aerts A.L."/>
            <person name="Barry K."/>
            <person name="Choi C."/>
            <person name="Clum A."/>
            <person name="Coughlan A.Y."/>
            <person name="Deshpande S."/>
            <person name="Douglass A.P."/>
            <person name="Hanson S.J."/>
            <person name="Klenk H.-P."/>
            <person name="Labutti K."/>
            <person name="Lapidus A."/>
            <person name="Lindquist E."/>
            <person name="Lipzen A."/>
            <person name="Meier-Kolthoff J.P."/>
            <person name="Ohm R.A."/>
            <person name="Otillar R.P."/>
            <person name="Pangilinan J."/>
            <person name="Peng Y."/>
            <person name="Rokas A."/>
            <person name="Rosa C.A."/>
            <person name="Scheuner C."/>
            <person name="Sibirny A.A."/>
            <person name="Slot J.C."/>
            <person name="Stielow J.B."/>
            <person name="Sun H."/>
            <person name="Kurtzman C.P."/>
            <person name="Blackwell M."/>
            <person name="Grigoriev I.V."/>
            <person name="Jeffries T.W."/>
        </authorList>
    </citation>
    <scope>NUCLEOTIDE SEQUENCE [LARGE SCALE GENOMIC DNA]</scope>
    <source>
        <strain evidence="3">NRRL Y-2460</strain>
    </source>
</reference>
<accession>A0A1E4TVQ2</accession>
<dbReference type="Gene3D" id="3.40.220.10">
    <property type="entry name" value="Leucine Aminopeptidase, subunit E, domain 1"/>
    <property type="match status" value="1"/>
</dbReference>
<dbReference type="EMBL" id="KV454013">
    <property type="protein sequence ID" value="ODV95863.1"/>
    <property type="molecule type" value="Genomic_DNA"/>
</dbReference>
<proteinExistence type="predicted"/>
<evidence type="ECO:0000313" key="2">
    <source>
        <dbReference type="EMBL" id="ODV95863.1"/>
    </source>
</evidence>
<dbReference type="PROSITE" id="PS51154">
    <property type="entry name" value="MACRO"/>
    <property type="match status" value="1"/>
</dbReference>
<dbReference type="Proteomes" id="UP000094236">
    <property type="component" value="Unassembled WGS sequence"/>
</dbReference>
<dbReference type="STRING" id="669874.A0A1E4TVQ2"/>
<dbReference type="Pfam" id="PF14519">
    <property type="entry name" value="Macro_2"/>
    <property type="match status" value="1"/>
</dbReference>
<sequence>MRILLVDVNEAMHNAWKTALLEANAVPERLSWLNKEVEVIACKGRLELLSEKFEFHHRQIGCTAIVSPGNSLGYLGGGFDLAIAKLFSSDETKWKETEKKFRENLYKSHHGYSVSPSLVPLYNPESNAWKNFKSKTVLHVPTMKVPGKLITDTVNKEKVRKVMEFIFDCTWQMLAEVDQHNRSVNLDQGSDIIDTIIVPALGAGYGGIPYQYVARSMVGAIAIFTSNNLSAEQKSVLCLKFSQQDFTKLVTNWNSLDLGEKKDYDPATDPLQKLLFP</sequence>
<dbReference type="InterPro" id="IPR028071">
    <property type="entry name" value="Macro-like_dom"/>
</dbReference>
<dbReference type="OrthoDB" id="6082470at2759"/>
<dbReference type="InterPro" id="IPR002589">
    <property type="entry name" value="Macro_dom"/>
</dbReference>
<organism evidence="2 3">
    <name type="scientific">Pachysolen tannophilus NRRL Y-2460</name>
    <dbReference type="NCBI Taxonomy" id="669874"/>
    <lineage>
        <taxon>Eukaryota</taxon>
        <taxon>Fungi</taxon>
        <taxon>Dikarya</taxon>
        <taxon>Ascomycota</taxon>
        <taxon>Saccharomycotina</taxon>
        <taxon>Pichiomycetes</taxon>
        <taxon>Pachysolenaceae</taxon>
        <taxon>Pachysolen</taxon>
    </lineage>
</organism>
<dbReference type="AlphaFoldDB" id="A0A1E4TVQ2"/>
<name>A0A1E4TVQ2_PACTA</name>
<dbReference type="SUPFAM" id="SSF52949">
    <property type="entry name" value="Macro domain-like"/>
    <property type="match status" value="1"/>
</dbReference>
<dbReference type="InterPro" id="IPR043472">
    <property type="entry name" value="Macro_dom-like"/>
</dbReference>
<protein>
    <recommendedName>
        <fullName evidence="1">Macro domain-containing protein</fullName>
    </recommendedName>
</protein>
<evidence type="ECO:0000259" key="1">
    <source>
        <dbReference type="PROSITE" id="PS51154"/>
    </source>
</evidence>
<keyword evidence="3" id="KW-1185">Reference proteome</keyword>
<gene>
    <name evidence="2" type="ORF">PACTADRAFT_2170</name>
</gene>
<evidence type="ECO:0000313" key="3">
    <source>
        <dbReference type="Proteomes" id="UP000094236"/>
    </source>
</evidence>